<protein>
    <submittedName>
        <fullName evidence="1">Uncharacterized protein</fullName>
    </submittedName>
</protein>
<sequence>MVARVAGFSSVYSGSTLAIPITLRIRYKADRKCVAGQEVFHARNADQANPIIATSFAEKSGNILMTL</sequence>
<reference evidence="2" key="1">
    <citation type="submission" date="2014-08" db="EMBL/GenBank/DDBJ databases">
        <authorList>
            <person name="Moulin L."/>
        </authorList>
    </citation>
    <scope>NUCLEOTIDE SEQUENCE [LARGE SCALE GENOMIC DNA]</scope>
</reference>
<dbReference type="EMBL" id="CCMZ01000007">
    <property type="protein sequence ID" value="CDX14308.1"/>
    <property type="molecule type" value="Genomic_DNA"/>
</dbReference>
<name>A0A090DKB0_MESPL</name>
<accession>A0A090DKB0</accession>
<evidence type="ECO:0000313" key="1">
    <source>
        <dbReference type="EMBL" id="CDX14308.1"/>
    </source>
</evidence>
<gene>
    <name evidence="1" type="ORF">MPL3356_150301</name>
</gene>
<proteinExistence type="predicted"/>
<keyword evidence="2" id="KW-1185">Reference proteome</keyword>
<dbReference type="Proteomes" id="UP000045285">
    <property type="component" value="Unassembled WGS sequence"/>
</dbReference>
<dbReference type="AlphaFoldDB" id="A0A090DKB0"/>
<evidence type="ECO:0000313" key="2">
    <source>
        <dbReference type="Proteomes" id="UP000045285"/>
    </source>
</evidence>
<organism evidence="1 2">
    <name type="scientific">Mesorhizobium plurifarium</name>
    <dbReference type="NCBI Taxonomy" id="69974"/>
    <lineage>
        <taxon>Bacteria</taxon>
        <taxon>Pseudomonadati</taxon>
        <taxon>Pseudomonadota</taxon>
        <taxon>Alphaproteobacteria</taxon>
        <taxon>Hyphomicrobiales</taxon>
        <taxon>Phyllobacteriaceae</taxon>
        <taxon>Mesorhizobium</taxon>
    </lineage>
</organism>